<dbReference type="OrthoDB" id="9769447at2"/>
<evidence type="ECO:0000313" key="4">
    <source>
        <dbReference type="Proteomes" id="UP000298460"/>
    </source>
</evidence>
<evidence type="ECO:0000313" key="3">
    <source>
        <dbReference type="EMBL" id="TGE35580.1"/>
    </source>
</evidence>
<dbReference type="Gene3D" id="3.30.1370.60">
    <property type="entry name" value="Hypothetical oxidoreductase yiak, domain 2"/>
    <property type="match status" value="1"/>
</dbReference>
<dbReference type="AlphaFoldDB" id="A0A4Z0QYR5"/>
<comment type="caution">
    <text evidence="3">The sequence shown here is derived from an EMBL/GenBank/DDBJ whole genome shotgun (WGS) entry which is preliminary data.</text>
</comment>
<dbReference type="PANTHER" id="PTHR11091">
    <property type="entry name" value="OXIDOREDUCTASE-RELATED"/>
    <property type="match status" value="1"/>
</dbReference>
<dbReference type="InterPro" id="IPR036111">
    <property type="entry name" value="Mal/L-sulfo/L-lacto_DH-like_sf"/>
</dbReference>
<name>A0A4Z0QYR5_9FIRM</name>
<dbReference type="RefSeq" id="WP_135551731.1">
    <property type="nucleotide sequence ID" value="NZ_SPQQ01000013.1"/>
</dbReference>
<dbReference type="InterPro" id="IPR043144">
    <property type="entry name" value="Mal/L-sulf/L-lact_DH-like_ah"/>
</dbReference>
<dbReference type="InterPro" id="IPR043143">
    <property type="entry name" value="Mal/L-sulf/L-lact_DH-like_NADP"/>
</dbReference>
<reference evidence="3 4" key="1">
    <citation type="submission" date="2019-03" db="EMBL/GenBank/DDBJ databases">
        <title>Draft Genome Sequence of Desulfosporosinus fructosivorans Strain 63.6F, Isolated from Marine Sediment in the Baltic Sea.</title>
        <authorList>
            <person name="Hausmann B."/>
            <person name="Vandieken V."/>
            <person name="Pjevac P."/>
            <person name="Schreck K."/>
            <person name="Herbold C.W."/>
            <person name="Loy A."/>
        </authorList>
    </citation>
    <scope>NUCLEOTIDE SEQUENCE [LARGE SCALE GENOMIC DNA]</scope>
    <source>
        <strain evidence="3 4">63.6F</strain>
    </source>
</reference>
<dbReference type="EMBL" id="SPQQ01000013">
    <property type="protein sequence ID" value="TGE35580.1"/>
    <property type="molecule type" value="Genomic_DNA"/>
</dbReference>
<sequence length="346" mass="37137">MKQRYSQHTLENFCKALLMAVEVPAAEALIVSSILVDTSLDGVDTHGISRLPIYLSRILNGRINPKPSIQKNLNDAIASVDGDNGLGQLVAYRSMSLAIELAKEYGLGFVTVKNSNHFGAASTYCKMAAQERMLGQAYTNSPSGIPPWGGKSPYFGTNPISFGFPTGDQPIVIDMSSSTVARGNIILAAKEGRSIPEGWAINKDGNSTADAKEALQGAVLPVGGAKGYALALAVEVMSGIISGSAYGTHVGWIYDDSLEPVNIGHSFFALDISRLMPFEDYAQRMTDMIGEIRDVPRADGADAIRIPGERRQSIAKERKKNGIPINDGLFQELNELATKFGLSILE</sequence>
<keyword evidence="2" id="KW-0560">Oxidoreductase</keyword>
<dbReference type="SUPFAM" id="SSF89733">
    <property type="entry name" value="L-sulfolactate dehydrogenase-like"/>
    <property type="match status" value="1"/>
</dbReference>
<dbReference type="InterPro" id="IPR003767">
    <property type="entry name" value="Malate/L-lactate_DH-like"/>
</dbReference>
<keyword evidence="4" id="KW-1185">Reference proteome</keyword>
<dbReference type="Gene3D" id="1.10.1530.10">
    <property type="match status" value="1"/>
</dbReference>
<dbReference type="GO" id="GO:0016491">
    <property type="term" value="F:oxidoreductase activity"/>
    <property type="evidence" value="ECO:0007669"/>
    <property type="project" value="UniProtKB-KW"/>
</dbReference>
<comment type="similarity">
    <text evidence="1">Belongs to the LDH2/MDH2 oxidoreductase family.</text>
</comment>
<gene>
    <name evidence="3" type="ORF">E4K67_25025</name>
</gene>
<proteinExistence type="inferred from homology"/>
<accession>A0A4Z0QYR5</accession>
<dbReference type="Proteomes" id="UP000298460">
    <property type="component" value="Unassembled WGS sequence"/>
</dbReference>
<evidence type="ECO:0000256" key="1">
    <source>
        <dbReference type="ARBA" id="ARBA00006056"/>
    </source>
</evidence>
<evidence type="ECO:0000256" key="2">
    <source>
        <dbReference type="ARBA" id="ARBA00023002"/>
    </source>
</evidence>
<dbReference type="Pfam" id="PF02615">
    <property type="entry name" value="Ldh_2"/>
    <property type="match status" value="1"/>
</dbReference>
<organism evidence="3 4">
    <name type="scientific">Desulfosporosinus fructosivorans</name>
    <dbReference type="NCBI Taxonomy" id="2018669"/>
    <lineage>
        <taxon>Bacteria</taxon>
        <taxon>Bacillati</taxon>
        <taxon>Bacillota</taxon>
        <taxon>Clostridia</taxon>
        <taxon>Eubacteriales</taxon>
        <taxon>Desulfitobacteriaceae</taxon>
        <taxon>Desulfosporosinus</taxon>
    </lineage>
</organism>
<dbReference type="PANTHER" id="PTHR11091:SF0">
    <property type="entry name" value="MALATE DEHYDROGENASE"/>
    <property type="match status" value="1"/>
</dbReference>
<protein>
    <submittedName>
        <fullName evidence="3">Ldh family oxidoreductase</fullName>
    </submittedName>
</protein>